<evidence type="ECO:0000313" key="1">
    <source>
        <dbReference type="EMBL" id="MDF0480265.1"/>
    </source>
</evidence>
<sequence length="112" mass="12715">MLFKPIPKKLLIHSVLYEKKSENMAWGGKGNQVPVTINQVRFEPDFKKVLTGTNQEQVIKGILYMDAHYSLPFVIPKVDDVIIYAEESLTVVSCEVLYTLSDTPHHVEVTLV</sequence>
<accession>A0ABT5X2R4</accession>
<dbReference type="RefSeq" id="WP_275471850.1">
    <property type="nucleotide sequence ID" value="NZ_JAPDSH010000006.1"/>
</dbReference>
<protein>
    <submittedName>
        <fullName evidence="1">Minor capsid protein</fullName>
    </submittedName>
</protein>
<evidence type="ECO:0000313" key="2">
    <source>
        <dbReference type="Proteomes" id="UP001147148"/>
    </source>
</evidence>
<name>A0ABT5X2R4_9ENTE</name>
<keyword evidence="2" id="KW-1185">Reference proteome</keyword>
<dbReference type="Proteomes" id="UP001147148">
    <property type="component" value="Unassembled WGS sequence"/>
</dbReference>
<comment type="caution">
    <text evidence="1">The sequence shown here is derived from an EMBL/GenBank/DDBJ whole genome shotgun (WGS) entry which is preliminary data.</text>
</comment>
<organism evidence="1 2">
    <name type="scientific">Vagococcus proximus</name>
    <dbReference type="NCBI Taxonomy" id="2991417"/>
    <lineage>
        <taxon>Bacteria</taxon>
        <taxon>Bacillati</taxon>
        <taxon>Bacillota</taxon>
        <taxon>Bacilli</taxon>
        <taxon>Lactobacillales</taxon>
        <taxon>Enterococcaceae</taxon>
        <taxon>Vagococcus</taxon>
    </lineage>
</organism>
<dbReference type="Pfam" id="PF10665">
    <property type="entry name" value="Minor_capsid_1"/>
    <property type="match status" value="1"/>
</dbReference>
<reference evidence="1" key="1">
    <citation type="submission" date="2022-10" db="EMBL/GenBank/DDBJ databases">
        <title>Vagococcus sp. isolated from poultry meat.</title>
        <authorList>
            <person name="Johansson P."/>
            <person name="Bjorkroth J."/>
        </authorList>
    </citation>
    <scope>NUCLEOTIDE SEQUENCE</scope>
    <source>
        <strain evidence="1">PNs007</strain>
    </source>
</reference>
<proteinExistence type="predicted"/>
<dbReference type="EMBL" id="JAPDSH010000006">
    <property type="protein sequence ID" value="MDF0480265.1"/>
    <property type="molecule type" value="Genomic_DNA"/>
</dbReference>
<gene>
    <name evidence="1" type="ORF">OL233_08210</name>
</gene>
<dbReference type="InterPro" id="IPR019612">
    <property type="entry name" value="Minor_capsid_put"/>
</dbReference>